<keyword evidence="4" id="KW-0862">Zinc</keyword>
<evidence type="ECO:0000256" key="2">
    <source>
        <dbReference type="ARBA" id="ARBA00022723"/>
    </source>
</evidence>
<keyword evidence="14" id="KW-1185">Reference proteome</keyword>
<evidence type="ECO:0000256" key="9">
    <source>
        <dbReference type="ARBA" id="ARBA00023828"/>
    </source>
</evidence>
<dbReference type="PANTHER" id="PTHR46174">
    <property type="entry name" value="CXXC-TYPE ZINC FINGER PROTEIN 1"/>
    <property type="match status" value="1"/>
</dbReference>
<keyword evidence="2" id="KW-0479">Metal-binding</keyword>
<evidence type="ECO:0000256" key="10">
    <source>
        <dbReference type="PROSITE-ProRule" id="PRU00146"/>
    </source>
</evidence>
<dbReference type="GO" id="GO:0008270">
    <property type="term" value="F:zinc ion binding"/>
    <property type="evidence" value="ECO:0007669"/>
    <property type="project" value="UniProtKB-KW"/>
</dbReference>
<dbReference type="KEGG" id="acan:ACA1_275460"/>
<dbReference type="SMART" id="SM00249">
    <property type="entry name" value="PHD"/>
    <property type="match status" value="1"/>
</dbReference>
<evidence type="ECO:0000256" key="8">
    <source>
        <dbReference type="ARBA" id="ARBA00023242"/>
    </source>
</evidence>
<feature type="region of interest" description="Disordered" evidence="11">
    <location>
        <begin position="505"/>
        <end position="533"/>
    </location>
</feature>
<dbReference type="Pfam" id="PF12269">
    <property type="entry name" value="CpG_bind_C"/>
    <property type="match status" value="1"/>
</dbReference>
<dbReference type="InterPro" id="IPR011011">
    <property type="entry name" value="Znf_FYVE_PHD"/>
</dbReference>
<sequence length="533" mass="59668">MYLLHPHPTLSPSNLAGVGRPIKRQRKEDEPLYCLCRQPYDEEVFMIACDVCNDWFHGECVGMTERKAQSLKIYVCPPCTKSRAAGQRRRSVVKVREDVEVNVEDEDDDEDQYEKENYHEYQQQRRKRAKGQPAAARGRTKGTMPGSTTTSAARRRSIGTNGIGGMRKSQSIIEDDTNHDVMPRRVCVNKDCNNPAKPQSKYCSTECGVRVATQFLEMQKAAAVAAAEPARAPSPKPSPKPCDVSLHSSSEENLVNFTLIKRSLENSPDISAADDSDLRQLESLERQRGEVEHNLRNLAAKREEFAKAVQFSTTLFAATASTHAGDDPARMEEDQLTGADRGSQEGVEVMDCFSCGQPIPGRNFGRHIEQCYAKKEGISCPSPSLSAAPAVLSAHKLHSRMLDSGAVITYCNRFDARSGGGYCAHPLDSCPLHSDKRGSDERRLCGCPTGDFDSGHCERLRSDCVKHFNWENIRKMEMKLEKKRQTQLLSSLHAEIELVKSRIRRRNQTRDDQHRTIEENGATYTRQHSPASK</sequence>
<reference evidence="13 14" key="1">
    <citation type="journal article" date="2013" name="Genome Biol.">
        <title>Genome of Acanthamoeba castellanii highlights extensive lateral gene transfer and early evolution of tyrosine kinase signaling.</title>
        <authorList>
            <person name="Clarke M."/>
            <person name="Lohan A.J."/>
            <person name="Liu B."/>
            <person name="Lagkouvardos I."/>
            <person name="Roy S."/>
            <person name="Zafar N."/>
            <person name="Bertelli C."/>
            <person name="Schilde C."/>
            <person name="Kianianmomeni A."/>
            <person name="Burglin T.R."/>
            <person name="Frech C."/>
            <person name="Turcotte B."/>
            <person name="Kopec K.O."/>
            <person name="Synnott J.M."/>
            <person name="Choo C."/>
            <person name="Paponov I."/>
            <person name="Finkler A."/>
            <person name="Soon Heng Tan C."/>
            <person name="Hutchins A.P."/>
            <person name="Weinmeier T."/>
            <person name="Rattei T."/>
            <person name="Chu J.S."/>
            <person name="Gimenez G."/>
            <person name="Irimia M."/>
            <person name="Rigden D.J."/>
            <person name="Fitzpatrick D.A."/>
            <person name="Lorenzo-Morales J."/>
            <person name="Bateman A."/>
            <person name="Chiu C.H."/>
            <person name="Tang P."/>
            <person name="Hegemann P."/>
            <person name="Fromm H."/>
            <person name="Raoult D."/>
            <person name="Greub G."/>
            <person name="Miranda-Saavedra D."/>
            <person name="Chen N."/>
            <person name="Nash P."/>
            <person name="Ginger M.L."/>
            <person name="Horn M."/>
            <person name="Schaap P."/>
            <person name="Caler L."/>
            <person name="Loftus B."/>
        </authorList>
    </citation>
    <scope>NUCLEOTIDE SEQUENCE [LARGE SCALE GENOMIC DNA]</scope>
    <source>
        <strain evidence="13 14">Neff</strain>
    </source>
</reference>
<dbReference type="InterPro" id="IPR013083">
    <property type="entry name" value="Znf_RING/FYVE/PHD"/>
</dbReference>
<dbReference type="Proteomes" id="UP000011083">
    <property type="component" value="Unassembled WGS sequence"/>
</dbReference>
<feature type="compositionally biased region" description="Basic and acidic residues" evidence="11">
    <location>
        <begin position="508"/>
        <end position="518"/>
    </location>
</feature>
<feature type="region of interest" description="Disordered" evidence="11">
    <location>
        <begin position="102"/>
        <end position="166"/>
    </location>
</feature>
<dbReference type="GO" id="GO:0048188">
    <property type="term" value="C:Set1C/COMPASS complex"/>
    <property type="evidence" value="ECO:0007669"/>
    <property type="project" value="InterPro"/>
</dbReference>
<evidence type="ECO:0000256" key="11">
    <source>
        <dbReference type="SAM" id="MobiDB-lite"/>
    </source>
</evidence>
<dbReference type="EMBL" id="KB008032">
    <property type="protein sequence ID" value="ELR15372.1"/>
    <property type="molecule type" value="Genomic_DNA"/>
</dbReference>
<keyword evidence="3 10" id="KW-0863">Zinc-finger</keyword>
<evidence type="ECO:0000256" key="1">
    <source>
        <dbReference type="ARBA" id="ARBA00004123"/>
    </source>
</evidence>
<dbReference type="InterPro" id="IPR001965">
    <property type="entry name" value="Znf_PHD"/>
</dbReference>
<dbReference type="SUPFAM" id="SSF57903">
    <property type="entry name" value="FYVE/PHD zinc finger"/>
    <property type="match status" value="1"/>
</dbReference>
<dbReference type="InterPro" id="IPR022056">
    <property type="entry name" value="CpG-bd_C"/>
</dbReference>
<dbReference type="VEuPathDB" id="AmoebaDB:ACA1_275460"/>
<proteinExistence type="predicted"/>
<organism evidence="13 14">
    <name type="scientific">Acanthamoeba castellanii (strain ATCC 30010 / Neff)</name>
    <dbReference type="NCBI Taxonomy" id="1257118"/>
    <lineage>
        <taxon>Eukaryota</taxon>
        <taxon>Amoebozoa</taxon>
        <taxon>Discosea</taxon>
        <taxon>Longamoebia</taxon>
        <taxon>Centramoebida</taxon>
        <taxon>Acanthamoebidae</taxon>
        <taxon>Acanthamoeba</taxon>
    </lineage>
</organism>
<feature type="compositionally biased region" description="Acidic residues" evidence="11">
    <location>
        <begin position="102"/>
        <end position="113"/>
    </location>
</feature>
<keyword evidence="6" id="KW-0238">DNA-binding</keyword>
<dbReference type="GO" id="GO:0003677">
    <property type="term" value="F:DNA binding"/>
    <property type="evidence" value="ECO:0007669"/>
    <property type="project" value="UniProtKB-KW"/>
</dbReference>
<dbReference type="Gene3D" id="3.30.40.10">
    <property type="entry name" value="Zinc/RING finger domain, C3HC4 (zinc finger)"/>
    <property type="match status" value="1"/>
</dbReference>
<feature type="compositionally biased region" description="Basic and acidic residues" evidence="11">
    <location>
        <begin position="114"/>
        <end position="123"/>
    </location>
</feature>
<evidence type="ECO:0000313" key="13">
    <source>
        <dbReference type="EMBL" id="ELR15372.1"/>
    </source>
</evidence>
<dbReference type="InterPro" id="IPR019786">
    <property type="entry name" value="Zinc_finger_PHD-type_CS"/>
</dbReference>
<dbReference type="Pfam" id="PF00628">
    <property type="entry name" value="PHD"/>
    <property type="match status" value="1"/>
</dbReference>
<evidence type="ECO:0000256" key="3">
    <source>
        <dbReference type="ARBA" id="ARBA00022771"/>
    </source>
</evidence>
<dbReference type="InterPro" id="IPR019787">
    <property type="entry name" value="Znf_PHD-finger"/>
</dbReference>
<keyword evidence="8" id="KW-0539">Nucleus</keyword>
<name>L8GR10_ACACF</name>
<keyword evidence="5" id="KW-0805">Transcription regulation</keyword>
<dbReference type="OrthoDB" id="21582at2759"/>
<accession>L8GR10</accession>
<feature type="domain" description="PHD-type" evidence="12">
    <location>
        <begin position="31"/>
        <end position="82"/>
    </location>
</feature>
<dbReference type="GeneID" id="14916038"/>
<comment type="subcellular location">
    <subcellularLocation>
        <location evidence="1">Nucleus</location>
    </subcellularLocation>
</comment>
<dbReference type="RefSeq" id="XP_004337385.1">
    <property type="nucleotide sequence ID" value="XM_004337337.1"/>
</dbReference>
<dbReference type="PANTHER" id="PTHR46174:SF1">
    <property type="entry name" value="CXXC-TYPE ZINC FINGER PROTEIN 1"/>
    <property type="match status" value="1"/>
</dbReference>
<evidence type="ECO:0000259" key="12">
    <source>
        <dbReference type="PROSITE" id="PS50016"/>
    </source>
</evidence>
<evidence type="ECO:0000256" key="6">
    <source>
        <dbReference type="ARBA" id="ARBA00023125"/>
    </source>
</evidence>
<dbReference type="AlphaFoldDB" id="L8GR10"/>
<dbReference type="PROSITE" id="PS50016">
    <property type="entry name" value="ZF_PHD_2"/>
    <property type="match status" value="1"/>
</dbReference>
<keyword evidence="7" id="KW-0804">Transcription</keyword>
<dbReference type="InterPro" id="IPR037869">
    <property type="entry name" value="Spp1/CFP1"/>
</dbReference>
<gene>
    <name evidence="13" type="ORF">ACA1_275460</name>
</gene>
<dbReference type="GO" id="GO:0045893">
    <property type="term" value="P:positive regulation of DNA-templated transcription"/>
    <property type="evidence" value="ECO:0007669"/>
    <property type="project" value="TreeGrafter"/>
</dbReference>
<dbReference type="PROSITE" id="PS01359">
    <property type="entry name" value="ZF_PHD_1"/>
    <property type="match status" value="1"/>
</dbReference>
<dbReference type="STRING" id="1257118.L8GR10"/>
<evidence type="ECO:0000256" key="5">
    <source>
        <dbReference type="ARBA" id="ARBA00023015"/>
    </source>
</evidence>
<feature type="compositionally biased region" description="Polar residues" evidence="11">
    <location>
        <begin position="522"/>
        <end position="533"/>
    </location>
</feature>
<evidence type="ECO:0000256" key="4">
    <source>
        <dbReference type="ARBA" id="ARBA00022833"/>
    </source>
</evidence>
<evidence type="ECO:0000313" key="14">
    <source>
        <dbReference type="Proteomes" id="UP000011083"/>
    </source>
</evidence>
<protein>
    <recommendedName>
        <fullName evidence="9">CXXC-type zinc finger protein 1</fullName>
    </recommendedName>
</protein>
<evidence type="ECO:0000256" key="7">
    <source>
        <dbReference type="ARBA" id="ARBA00023163"/>
    </source>
</evidence>